<comment type="caution">
    <text evidence="2">The sequence shown here is derived from an EMBL/GenBank/DDBJ whole genome shotgun (WGS) entry which is preliminary data.</text>
</comment>
<dbReference type="SMART" id="SM00214">
    <property type="entry name" value="VWC"/>
    <property type="match status" value="1"/>
</dbReference>
<evidence type="ECO:0000313" key="3">
    <source>
        <dbReference type="Proteomes" id="UP001529510"/>
    </source>
</evidence>
<protein>
    <recommendedName>
        <fullName evidence="1">VWFC domain-containing protein</fullName>
    </recommendedName>
</protein>
<organism evidence="2 3">
    <name type="scientific">Cirrhinus mrigala</name>
    <name type="common">Mrigala</name>
    <dbReference type="NCBI Taxonomy" id="683832"/>
    <lineage>
        <taxon>Eukaryota</taxon>
        <taxon>Metazoa</taxon>
        <taxon>Chordata</taxon>
        <taxon>Craniata</taxon>
        <taxon>Vertebrata</taxon>
        <taxon>Euteleostomi</taxon>
        <taxon>Actinopterygii</taxon>
        <taxon>Neopterygii</taxon>
        <taxon>Teleostei</taxon>
        <taxon>Ostariophysi</taxon>
        <taxon>Cypriniformes</taxon>
        <taxon>Cyprinidae</taxon>
        <taxon>Labeoninae</taxon>
        <taxon>Labeonini</taxon>
        <taxon>Cirrhinus</taxon>
    </lineage>
</organism>
<keyword evidence="3" id="KW-1185">Reference proteome</keyword>
<feature type="non-terminal residue" evidence="2">
    <location>
        <position position="70"/>
    </location>
</feature>
<gene>
    <name evidence="2" type="ORF">M9458_035023</name>
</gene>
<dbReference type="EMBL" id="JAMKFB020000017">
    <property type="protein sequence ID" value="KAL0170427.1"/>
    <property type="molecule type" value="Genomic_DNA"/>
</dbReference>
<reference evidence="2 3" key="1">
    <citation type="submission" date="2024-05" db="EMBL/GenBank/DDBJ databases">
        <title>Genome sequencing and assembly of Indian major carp, Cirrhinus mrigala (Hamilton, 1822).</title>
        <authorList>
            <person name="Mohindra V."/>
            <person name="Chowdhury L.M."/>
            <person name="Lal K."/>
            <person name="Jena J.K."/>
        </authorList>
    </citation>
    <scope>NUCLEOTIDE SEQUENCE [LARGE SCALE GENOMIC DNA]</scope>
    <source>
        <strain evidence="2">CM1030</strain>
        <tissue evidence="2">Blood</tissue>
    </source>
</reference>
<accession>A0ABD0P9J1</accession>
<dbReference type="Proteomes" id="UP001529510">
    <property type="component" value="Unassembled WGS sequence"/>
</dbReference>
<dbReference type="Gene3D" id="6.20.200.20">
    <property type="match status" value="1"/>
</dbReference>
<dbReference type="PROSITE" id="PS01208">
    <property type="entry name" value="VWFC_1"/>
    <property type="match status" value="1"/>
</dbReference>
<dbReference type="InterPro" id="IPR001007">
    <property type="entry name" value="VWF_dom"/>
</dbReference>
<dbReference type="PROSITE" id="PS50184">
    <property type="entry name" value="VWFC_2"/>
    <property type="match status" value="1"/>
</dbReference>
<name>A0ABD0P9J1_CIRMR</name>
<proteinExistence type="predicted"/>
<sequence>QSSSSVAPAVKLGSCLSMDGRRHENGQSWHDGCRDCYCHAGREMCALISCPVPPCDNPTIRPGHCCPTCP</sequence>
<dbReference type="InterPro" id="IPR052624">
    <property type="entry name" value="CRIM1"/>
</dbReference>
<feature type="non-terminal residue" evidence="2">
    <location>
        <position position="1"/>
    </location>
</feature>
<dbReference type="AlphaFoldDB" id="A0ABD0P9J1"/>
<dbReference type="PANTHER" id="PTHR46439:SF1">
    <property type="entry name" value="CYSTEINE-RICH MOTOR NEURON 1 PROTEIN"/>
    <property type="match status" value="1"/>
</dbReference>
<evidence type="ECO:0000259" key="1">
    <source>
        <dbReference type="PROSITE" id="PS50184"/>
    </source>
</evidence>
<feature type="domain" description="VWFC" evidence="1">
    <location>
        <begin position="13"/>
        <end position="70"/>
    </location>
</feature>
<evidence type="ECO:0000313" key="2">
    <source>
        <dbReference type="EMBL" id="KAL0170427.1"/>
    </source>
</evidence>
<dbReference type="PANTHER" id="PTHR46439">
    <property type="entry name" value="CYSTEINE-RICH MOTOR NEURON 1 PROTEIN"/>
    <property type="match status" value="1"/>
</dbReference>
<dbReference type="Pfam" id="PF23334">
    <property type="entry name" value="VWC2L_2nd"/>
    <property type="match status" value="1"/>
</dbReference>
<dbReference type="SUPFAM" id="SSF57603">
    <property type="entry name" value="FnI-like domain"/>
    <property type="match status" value="1"/>
</dbReference>